<name>A0A376ADU4_9HYPH</name>
<dbReference type="InterPro" id="IPR009081">
    <property type="entry name" value="PP-bd_ACP"/>
</dbReference>
<organism evidence="2 3">
    <name type="scientific">Ciceribacter selenitireducens ATCC BAA-1503</name>
    <dbReference type="NCBI Taxonomy" id="1336235"/>
    <lineage>
        <taxon>Bacteria</taxon>
        <taxon>Pseudomonadati</taxon>
        <taxon>Pseudomonadota</taxon>
        <taxon>Alphaproteobacteria</taxon>
        <taxon>Hyphomicrobiales</taxon>
        <taxon>Rhizobiaceae</taxon>
        <taxon>Ciceribacter</taxon>
    </lineage>
</organism>
<dbReference type="OrthoDB" id="9810922at2"/>
<proteinExistence type="predicted"/>
<sequence length="81" mass="9107">MTKQELEAVLAEALRRIAPDVDVAEIDGDGDLRQEFDIDSIDFLNLITALGKRFSLPIPEEDYPRLRSFAAIVDYLGEKVV</sequence>
<reference evidence="3" key="1">
    <citation type="submission" date="2018-07" db="EMBL/GenBank/DDBJ databases">
        <authorList>
            <person name="Peiro R."/>
            <person name="Begona"/>
            <person name="Cbmso G."/>
            <person name="Lopez M."/>
            <person name="Gonzalez S."/>
        </authorList>
    </citation>
    <scope>NUCLEOTIDE SEQUENCE [LARGE SCALE GENOMIC DNA]</scope>
</reference>
<gene>
    <name evidence="2" type="ORF">RHIZ70_1694</name>
</gene>
<dbReference type="AlphaFoldDB" id="A0A376ADU4"/>
<dbReference type="Proteomes" id="UP000254764">
    <property type="component" value="Unassembled WGS sequence"/>
</dbReference>
<keyword evidence="3" id="KW-1185">Reference proteome</keyword>
<accession>A0A376ADU4</accession>
<dbReference type="InterPro" id="IPR036736">
    <property type="entry name" value="ACP-like_sf"/>
</dbReference>
<dbReference type="RefSeq" id="WP_115668987.1">
    <property type="nucleotide sequence ID" value="NZ_UEYP01000001.1"/>
</dbReference>
<protein>
    <recommendedName>
        <fullName evidence="1">Carrier domain-containing protein</fullName>
    </recommendedName>
</protein>
<feature type="domain" description="Carrier" evidence="1">
    <location>
        <begin position="1"/>
        <end position="80"/>
    </location>
</feature>
<evidence type="ECO:0000259" key="1">
    <source>
        <dbReference type="PROSITE" id="PS50075"/>
    </source>
</evidence>
<evidence type="ECO:0000313" key="2">
    <source>
        <dbReference type="EMBL" id="SSC65986.1"/>
    </source>
</evidence>
<evidence type="ECO:0000313" key="3">
    <source>
        <dbReference type="Proteomes" id="UP000254764"/>
    </source>
</evidence>
<dbReference type="Gene3D" id="1.10.1200.10">
    <property type="entry name" value="ACP-like"/>
    <property type="match status" value="1"/>
</dbReference>
<dbReference type="EMBL" id="UEYP01000001">
    <property type="protein sequence ID" value="SSC65986.1"/>
    <property type="molecule type" value="Genomic_DNA"/>
</dbReference>
<dbReference type="Pfam" id="PF00550">
    <property type="entry name" value="PP-binding"/>
    <property type="match status" value="1"/>
</dbReference>
<dbReference type="SUPFAM" id="SSF47336">
    <property type="entry name" value="ACP-like"/>
    <property type="match status" value="1"/>
</dbReference>
<dbReference type="PROSITE" id="PS50075">
    <property type="entry name" value="CARRIER"/>
    <property type="match status" value="1"/>
</dbReference>